<proteinExistence type="inferred from homology"/>
<feature type="coiled-coil region" evidence="5">
    <location>
        <begin position="4"/>
        <end position="38"/>
    </location>
</feature>
<evidence type="ECO:0000313" key="12">
    <source>
        <dbReference type="Proteomes" id="UP000681967"/>
    </source>
</evidence>
<evidence type="ECO:0000313" key="6">
    <source>
        <dbReference type="EMBL" id="CAF4574636.1"/>
    </source>
</evidence>
<comment type="caution">
    <text evidence="6">The sequence shown here is derived from an EMBL/GenBank/DDBJ whole genome shotgun (WGS) entry which is preliminary data.</text>
</comment>
<evidence type="ECO:0008006" key="13">
    <source>
        <dbReference type="Google" id="ProtNLM"/>
    </source>
</evidence>
<evidence type="ECO:0000313" key="9">
    <source>
        <dbReference type="EMBL" id="CAF4748734.1"/>
    </source>
</evidence>
<evidence type="ECO:0000256" key="5">
    <source>
        <dbReference type="SAM" id="Coils"/>
    </source>
</evidence>
<evidence type="ECO:0000313" key="11">
    <source>
        <dbReference type="EMBL" id="CAF4983385.1"/>
    </source>
</evidence>
<dbReference type="EMBL" id="CAJOBJ010201094">
    <property type="protein sequence ID" value="CAF4983385.1"/>
    <property type="molecule type" value="Genomic_DNA"/>
</dbReference>
<gene>
    <name evidence="6" type="ORF">BYL167_LOCUS39060</name>
    <name evidence="7" type="ORF">BYL167_LOCUS39431</name>
    <name evidence="10" type="ORF">GIL414_LOCUS53458</name>
    <name evidence="11" type="ORF">GIL414_LOCUS56179</name>
    <name evidence="8" type="ORF">SMN809_LOCUS41226</name>
    <name evidence="9" type="ORF">SMN809_LOCUS45030</name>
</gene>
<dbReference type="EMBL" id="CAJOBI010115681">
    <property type="protein sequence ID" value="CAF4654025.1"/>
    <property type="molecule type" value="Genomic_DNA"/>
</dbReference>
<evidence type="ECO:0000313" key="10">
    <source>
        <dbReference type="EMBL" id="CAF4934021.1"/>
    </source>
</evidence>
<comment type="similarity">
    <text evidence="2">Belongs to the tropomyosin family.</text>
</comment>
<keyword evidence="4 5" id="KW-0175">Coiled coil</keyword>
<evidence type="ECO:0000256" key="4">
    <source>
        <dbReference type="ARBA" id="ARBA00023054"/>
    </source>
</evidence>
<dbReference type="EMBL" id="CAJOBH010093021">
    <property type="protein sequence ID" value="CAF4574636.1"/>
    <property type="molecule type" value="Genomic_DNA"/>
</dbReference>
<dbReference type="EMBL" id="CAJOBH010094775">
    <property type="protein sequence ID" value="CAF4584056.1"/>
    <property type="molecule type" value="Genomic_DNA"/>
</dbReference>
<reference evidence="6" key="1">
    <citation type="submission" date="2021-02" db="EMBL/GenBank/DDBJ databases">
        <authorList>
            <person name="Nowell W R."/>
        </authorList>
    </citation>
    <scope>NUCLEOTIDE SEQUENCE</scope>
</reference>
<dbReference type="Proteomes" id="UP000681720">
    <property type="component" value="Unassembled WGS sequence"/>
</dbReference>
<protein>
    <recommendedName>
        <fullName evidence="13">Tropomyosin</fullName>
    </recommendedName>
</protein>
<evidence type="ECO:0000313" key="7">
    <source>
        <dbReference type="EMBL" id="CAF4584056.1"/>
    </source>
</evidence>
<dbReference type="AlphaFoldDB" id="A0A8S2YS32"/>
<dbReference type="Gene3D" id="1.20.5.170">
    <property type="match status" value="1"/>
</dbReference>
<feature type="non-terminal residue" evidence="6">
    <location>
        <position position="1"/>
    </location>
</feature>
<accession>A0A8S2YS32</accession>
<evidence type="ECO:0000256" key="1">
    <source>
        <dbReference type="ARBA" id="ARBA00002987"/>
    </source>
</evidence>
<dbReference type="Pfam" id="PF00261">
    <property type="entry name" value="Tropomyosin"/>
    <property type="match status" value="1"/>
</dbReference>
<dbReference type="Proteomes" id="UP000681967">
    <property type="component" value="Unassembled WGS sequence"/>
</dbReference>
<evidence type="ECO:0000256" key="3">
    <source>
        <dbReference type="ARBA" id="ARBA00022737"/>
    </source>
</evidence>
<dbReference type="InterPro" id="IPR000533">
    <property type="entry name" value="Tropomyosin"/>
</dbReference>
<dbReference type="Proteomes" id="UP000676336">
    <property type="component" value="Unassembled WGS sequence"/>
</dbReference>
<dbReference type="EMBL" id="CAJOBI010136645">
    <property type="protein sequence ID" value="CAF4748734.1"/>
    <property type="molecule type" value="Genomic_DNA"/>
</dbReference>
<dbReference type="PANTHER" id="PTHR19269">
    <property type="entry name" value="TROPOMYOSIN"/>
    <property type="match status" value="1"/>
</dbReference>
<evidence type="ECO:0000313" key="8">
    <source>
        <dbReference type="EMBL" id="CAF4654025.1"/>
    </source>
</evidence>
<comment type="function">
    <text evidence="1">Tropomyosin, in association with the troponin complex, plays a central role in the calcium dependent regulation of muscle contraction.</text>
</comment>
<sequence>MQREESYEEQIRDLSSRLKDAEQRADLAERTMAKLQKEVDRLE</sequence>
<name>A0A8S2YS32_9BILA</name>
<organism evidence="6 12">
    <name type="scientific">Rotaria magnacalcarata</name>
    <dbReference type="NCBI Taxonomy" id="392030"/>
    <lineage>
        <taxon>Eukaryota</taxon>
        <taxon>Metazoa</taxon>
        <taxon>Spiralia</taxon>
        <taxon>Gnathifera</taxon>
        <taxon>Rotifera</taxon>
        <taxon>Eurotatoria</taxon>
        <taxon>Bdelloidea</taxon>
        <taxon>Philodinida</taxon>
        <taxon>Philodinidae</taxon>
        <taxon>Rotaria</taxon>
    </lineage>
</organism>
<dbReference type="EMBL" id="CAJOBJ010185434">
    <property type="protein sequence ID" value="CAF4934021.1"/>
    <property type="molecule type" value="Genomic_DNA"/>
</dbReference>
<keyword evidence="3" id="KW-0677">Repeat</keyword>
<evidence type="ECO:0000256" key="2">
    <source>
        <dbReference type="ARBA" id="ARBA00009036"/>
    </source>
</evidence>
<dbReference type="SUPFAM" id="SSF57997">
    <property type="entry name" value="Tropomyosin"/>
    <property type="match status" value="1"/>
</dbReference>